<feature type="region of interest" description="Disordered" evidence="2">
    <location>
        <begin position="200"/>
        <end position="348"/>
    </location>
</feature>
<dbReference type="Proteomes" id="UP000700334">
    <property type="component" value="Unassembled WGS sequence"/>
</dbReference>
<evidence type="ECO:0000259" key="5">
    <source>
        <dbReference type="PROSITE" id="PS50026"/>
    </source>
</evidence>
<gene>
    <name evidence="6" type="ORF">J0S82_016582</name>
</gene>
<feature type="domain" description="SEA" evidence="4">
    <location>
        <begin position="408"/>
        <end position="530"/>
    </location>
</feature>
<evidence type="ECO:0000313" key="6">
    <source>
        <dbReference type="EMBL" id="KAG8523732.1"/>
    </source>
</evidence>
<evidence type="ECO:0000256" key="2">
    <source>
        <dbReference type="SAM" id="MobiDB-lite"/>
    </source>
</evidence>
<dbReference type="Pfam" id="PF01390">
    <property type="entry name" value="SEA"/>
    <property type="match status" value="1"/>
</dbReference>
<feature type="transmembrane region" description="Helical" evidence="3">
    <location>
        <begin position="615"/>
        <end position="639"/>
    </location>
</feature>
<keyword evidence="7" id="KW-1185">Reference proteome</keyword>
<organism evidence="6 7">
    <name type="scientific">Galemys pyrenaicus</name>
    <name type="common">Iberian desman</name>
    <name type="synonym">Pyrenean desman</name>
    <dbReference type="NCBI Taxonomy" id="202257"/>
    <lineage>
        <taxon>Eukaryota</taxon>
        <taxon>Metazoa</taxon>
        <taxon>Chordata</taxon>
        <taxon>Craniata</taxon>
        <taxon>Vertebrata</taxon>
        <taxon>Euteleostomi</taxon>
        <taxon>Mammalia</taxon>
        <taxon>Eutheria</taxon>
        <taxon>Laurasiatheria</taxon>
        <taxon>Eulipotyphla</taxon>
        <taxon>Talpidae</taxon>
        <taxon>Galemys</taxon>
    </lineage>
</organism>
<dbReference type="PANTHER" id="PTHR37999:SF2">
    <property type="entry name" value="MUCIN-17"/>
    <property type="match status" value="1"/>
</dbReference>
<dbReference type="PANTHER" id="PTHR37999">
    <property type="entry name" value="MUCIN-17"/>
    <property type="match status" value="1"/>
</dbReference>
<evidence type="ECO:0000259" key="4">
    <source>
        <dbReference type="PROSITE" id="PS50024"/>
    </source>
</evidence>
<dbReference type="GO" id="GO:0071944">
    <property type="term" value="C:cell periphery"/>
    <property type="evidence" value="ECO:0007669"/>
    <property type="project" value="UniProtKB-ARBA"/>
</dbReference>
<feature type="non-terminal residue" evidence="6">
    <location>
        <position position="749"/>
    </location>
</feature>
<dbReference type="PROSITE" id="PS00022">
    <property type="entry name" value="EGF_1"/>
    <property type="match status" value="1"/>
</dbReference>
<evidence type="ECO:0000256" key="1">
    <source>
        <dbReference type="PROSITE-ProRule" id="PRU00076"/>
    </source>
</evidence>
<feature type="compositionally biased region" description="Low complexity" evidence="2">
    <location>
        <begin position="200"/>
        <end position="216"/>
    </location>
</feature>
<feature type="compositionally biased region" description="Polar residues" evidence="2">
    <location>
        <begin position="220"/>
        <end position="237"/>
    </location>
</feature>
<reference evidence="6" key="1">
    <citation type="journal article" date="2021" name="Evol. Appl.">
        <title>The genome of the Pyrenean desman and the effects of bottlenecks and inbreeding on the genomic landscape of an endangered species.</title>
        <authorList>
            <person name="Escoda L."/>
            <person name="Castresana J."/>
        </authorList>
    </citation>
    <scope>NUCLEOTIDE SEQUENCE</scope>
    <source>
        <strain evidence="6">IBE-C5619</strain>
    </source>
</reference>
<comment type="caution">
    <text evidence="1">Lacks conserved residue(s) required for the propagation of feature annotation.</text>
</comment>
<dbReference type="PROSITE" id="PS50026">
    <property type="entry name" value="EGF_3"/>
    <property type="match status" value="1"/>
</dbReference>
<dbReference type="PROSITE" id="PS50024">
    <property type="entry name" value="SEA"/>
    <property type="match status" value="1"/>
</dbReference>
<proteinExistence type="predicted"/>
<dbReference type="EMBL" id="JAGFMF010011401">
    <property type="protein sequence ID" value="KAG8523732.1"/>
    <property type="molecule type" value="Genomic_DNA"/>
</dbReference>
<sequence>PNNPDNHRHGDPNHKAQHDLHHGYRDPNIHYHQNHIYCFIYYHVDLKYYHDSYNDHIRYYPPYYTYPIHTFYDTSAITTSSSTFIPSSTDTTVTLPTVSFTSVTSLSTTTTSSTSPPITSTTTPVSSVTSVTTPTYSFTSRTSPTPPDTSSSYTETTSTPFVTTFSTTPCPTSVSITIVPSSATTPCIYSEPTPVSVFTSTTQSSSPSSAITSTYPVHSDASTSVPAIGPTTTVTDAPSSISPGSIPSSTLVTSTQSHTNGTWTSTVSTPHVLSSTSTPLTTQPSSNVTTAVMTSSKVTSPASPTTSTPETSVSTTQSSTTFTSSRTTSTTTKTTTQSQPTTTPGTCENGGTWMQDRCLCPPEFSGDRCERKELKCKNGGSWDGLKCHCPSTYYGTLCEFVVEQMELDTVAAEVGMEVSVDQEFSSDLNDNTSKAYEDFSNTFKAQMQKIYQNVTEFKGVEILSLRKGSILVDYLVLLEMPFSTQLESEYENIKTVLKDKFLNSSQGENGCNNQTLCFKPDSIKVNDSLSTQSLTPQAICHRAAAEGFEEFYFPLVQEKRLRCVTNCTSGLDHTLNCNQGQCILERTGPTCRCFSTDTHWFSGPRCEVAVPWRTLVGSLAAVGALLLLLLVAAVSFYIVRSRRKGDQEGWAFDKDEKWFDVWDEDAVGTFTNLGFEDEGTVNQENVQVHLETVDTDVKVRGQTGRPGGGLHQEAVTSQPTPAMAPCSHSLSHALWQVHIQRPEVTSSWL</sequence>
<feature type="compositionally biased region" description="Low complexity" evidence="2">
    <location>
        <begin position="238"/>
        <end position="249"/>
    </location>
</feature>
<feature type="domain" description="EGF-like" evidence="5">
    <location>
        <begin position="365"/>
        <end position="399"/>
    </location>
</feature>
<dbReference type="InterPro" id="IPR000082">
    <property type="entry name" value="SEA_dom"/>
</dbReference>
<name>A0A8J6DVS4_GALPY</name>
<dbReference type="Gene3D" id="3.30.70.960">
    <property type="entry name" value="SEA domain"/>
    <property type="match status" value="1"/>
</dbReference>
<keyword evidence="3" id="KW-0812">Transmembrane</keyword>
<dbReference type="SUPFAM" id="SSF82671">
    <property type="entry name" value="SEA domain"/>
    <property type="match status" value="1"/>
</dbReference>
<keyword evidence="1" id="KW-1015">Disulfide bond</keyword>
<keyword evidence="1" id="KW-0245">EGF-like domain</keyword>
<feature type="compositionally biased region" description="Low complexity" evidence="2">
    <location>
        <begin position="264"/>
        <end position="286"/>
    </location>
</feature>
<feature type="region of interest" description="Disordered" evidence="2">
    <location>
        <begin position="1"/>
        <end position="24"/>
    </location>
</feature>
<keyword evidence="3" id="KW-0472">Membrane</keyword>
<protein>
    <submittedName>
        <fullName evidence="6">Mucin-3B</fullName>
    </submittedName>
</protein>
<evidence type="ECO:0000313" key="7">
    <source>
        <dbReference type="Proteomes" id="UP000700334"/>
    </source>
</evidence>
<dbReference type="Gene3D" id="2.10.25.10">
    <property type="entry name" value="Laminin"/>
    <property type="match status" value="1"/>
</dbReference>
<dbReference type="AlphaFoldDB" id="A0A8J6DVS4"/>
<feature type="region of interest" description="Disordered" evidence="2">
    <location>
        <begin position="136"/>
        <end position="155"/>
    </location>
</feature>
<dbReference type="InterPro" id="IPR053311">
    <property type="entry name" value="Mucosal_Integrity_Assoc"/>
</dbReference>
<feature type="compositionally biased region" description="Polar residues" evidence="2">
    <location>
        <begin position="250"/>
        <end position="263"/>
    </location>
</feature>
<keyword evidence="3" id="KW-1133">Transmembrane helix</keyword>
<feature type="compositionally biased region" description="Low complexity" evidence="2">
    <location>
        <begin position="294"/>
        <end position="346"/>
    </location>
</feature>
<evidence type="ECO:0000256" key="3">
    <source>
        <dbReference type="SAM" id="Phobius"/>
    </source>
</evidence>
<dbReference type="InterPro" id="IPR036364">
    <property type="entry name" value="SEA_dom_sf"/>
</dbReference>
<feature type="disulfide bond" evidence="1">
    <location>
        <begin position="389"/>
        <end position="398"/>
    </location>
</feature>
<dbReference type="OrthoDB" id="7493297at2759"/>
<accession>A0A8J6DVS4</accession>
<dbReference type="InterPro" id="IPR000742">
    <property type="entry name" value="EGF"/>
</dbReference>
<dbReference type="SMART" id="SM00200">
    <property type="entry name" value="SEA"/>
    <property type="match status" value="1"/>
</dbReference>
<comment type="caution">
    <text evidence="6">The sequence shown here is derived from an EMBL/GenBank/DDBJ whole genome shotgun (WGS) entry which is preliminary data.</text>
</comment>